<reference evidence="6 7" key="1">
    <citation type="submission" date="2024-02" db="EMBL/GenBank/DDBJ databases">
        <title>The whole genome sequence of five bacterial samples isolated from Abu Dhabi Sabkha-shore region.</title>
        <authorList>
            <person name="Sudalaimuthuasari N."/>
            <person name="Sarfraz B."/>
            <person name="Tuyisabe J.D."/>
            <person name="Mugisha Ntwali L.D.M."/>
            <person name="Ali A.I.A.A."/>
            <person name="Almansoori S.Z.A."/>
            <person name="Alajami H.S.A."/>
            <person name="Almeqbaali A.A.S."/>
            <person name="Kundu B."/>
            <person name="Saeed E.E."/>
            <person name="Sukumarinath V."/>
            <person name="Mishra A.K."/>
            <person name="Hazzouri K.M."/>
            <person name="Almaskari R."/>
            <person name="Sharma A.K."/>
            <person name="Amiri K.M.A."/>
        </authorList>
    </citation>
    <scope>NUCLEOTIDE SEQUENCE [LARGE SCALE GENOMIC DNA]</scope>
    <source>
        <strain evidence="7">kcgeb_sd</strain>
    </source>
</reference>
<dbReference type="InterPro" id="IPR011057">
    <property type="entry name" value="Mss4-like_sf"/>
</dbReference>
<dbReference type="RefSeq" id="WP_338446332.1">
    <property type="nucleotide sequence ID" value="NZ_CP144918.1"/>
</dbReference>
<dbReference type="PANTHER" id="PTHR33337:SF40">
    <property type="entry name" value="CENP-V_GFA DOMAIN-CONTAINING PROTEIN-RELATED"/>
    <property type="match status" value="1"/>
</dbReference>
<keyword evidence="7" id="KW-1185">Reference proteome</keyword>
<protein>
    <submittedName>
        <fullName evidence="6">GFA family protein</fullName>
    </submittedName>
</protein>
<dbReference type="PANTHER" id="PTHR33337">
    <property type="entry name" value="GFA DOMAIN-CONTAINING PROTEIN"/>
    <property type="match status" value="1"/>
</dbReference>
<evidence type="ECO:0000313" key="6">
    <source>
        <dbReference type="EMBL" id="WWA47442.1"/>
    </source>
</evidence>
<accession>A0ABZ2D529</accession>
<name>A0ABZ2D529_9SPHN</name>
<dbReference type="InterPro" id="IPR006913">
    <property type="entry name" value="CENP-V/GFA"/>
</dbReference>
<dbReference type="PROSITE" id="PS51891">
    <property type="entry name" value="CENP_V_GFA"/>
    <property type="match status" value="1"/>
</dbReference>
<dbReference type="EMBL" id="CP144918">
    <property type="protein sequence ID" value="WWA47442.1"/>
    <property type="molecule type" value="Genomic_DNA"/>
</dbReference>
<evidence type="ECO:0000256" key="4">
    <source>
        <dbReference type="ARBA" id="ARBA00023239"/>
    </source>
</evidence>
<evidence type="ECO:0000259" key="5">
    <source>
        <dbReference type="PROSITE" id="PS51891"/>
    </source>
</evidence>
<keyword evidence="4" id="KW-0456">Lyase</keyword>
<proteinExistence type="inferred from homology"/>
<gene>
    <name evidence="6" type="ORF">V5F89_00605</name>
</gene>
<evidence type="ECO:0000256" key="1">
    <source>
        <dbReference type="ARBA" id="ARBA00005495"/>
    </source>
</evidence>
<evidence type="ECO:0000256" key="2">
    <source>
        <dbReference type="ARBA" id="ARBA00022723"/>
    </source>
</evidence>
<sequence>MFSFGFQGDSGMTGGGCHCGAVRYEIEGEPRHAAVCHCEDCRKCAGAAGVAWMAVGVDEFAVVEGEPTLYRSSADGRRYFCGACGSGLYYVNEKMLPGLVDVQIATLDDPERYAPQAHIQTADELSWESQLADLPRFERYPG</sequence>
<keyword evidence="2" id="KW-0479">Metal-binding</keyword>
<dbReference type="Proteomes" id="UP001335183">
    <property type="component" value="Chromosome"/>
</dbReference>
<feature type="domain" description="CENP-V/GFA" evidence="5">
    <location>
        <begin position="12"/>
        <end position="128"/>
    </location>
</feature>
<evidence type="ECO:0000256" key="3">
    <source>
        <dbReference type="ARBA" id="ARBA00022833"/>
    </source>
</evidence>
<dbReference type="Pfam" id="PF04828">
    <property type="entry name" value="GFA"/>
    <property type="match status" value="1"/>
</dbReference>
<dbReference type="SUPFAM" id="SSF51316">
    <property type="entry name" value="Mss4-like"/>
    <property type="match status" value="1"/>
</dbReference>
<comment type="similarity">
    <text evidence="1">Belongs to the Gfa family.</text>
</comment>
<evidence type="ECO:0000313" key="7">
    <source>
        <dbReference type="Proteomes" id="UP001335183"/>
    </source>
</evidence>
<keyword evidence="3" id="KW-0862">Zinc</keyword>
<organism evidence="6 7">
    <name type="scientific">Pelagerythrobacter marensis</name>
    <dbReference type="NCBI Taxonomy" id="543877"/>
    <lineage>
        <taxon>Bacteria</taxon>
        <taxon>Pseudomonadati</taxon>
        <taxon>Pseudomonadota</taxon>
        <taxon>Alphaproteobacteria</taxon>
        <taxon>Sphingomonadales</taxon>
        <taxon>Erythrobacteraceae</taxon>
        <taxon>Pelagerythrobacter</taxon>
    </lineage>
</organism>
<dbReference type="Gene3D" id="3.90.1590.10">
    <property type="entry name" value="glutathione-dependent formaldehyde- activating enzyme (gfa)"/>
    <property type="match status" value="1"/>
</dbReference>